<reference evidence="5 6" key="1">
    <citation type="journal article" date="2011" name="Stand. Genomic Sci.">
        <title>Complete genome sequence of Parvibaculum lavamentivorans type strain (DS-1(T)).</title>
        <authorList>
            <person name="Schleheck D."/>
            <person name="Weiss M."/>
            <person name="Pitluck S."/>
            <person name="Bruce D."/>
            <person name="Land M.L."/>
            <person name="Han S."/>
            <person name="Saunders E."/>
            <person name="Tapia R."/>
            <person name="Detter C."/>
            <person name="Brettin T."/>
            <person name="Han J."/>
            <person name="Woyke T."/>
            <person name="Goodwin L."/>
            <person name="Pennacchio L."/>
            <person name="Nolan M."/>
            <person name="Cook A.M."/>
            <person name="Kjelleberg S."/>
            <person name="Thomas T."/>
        </authorList>
    </citation>
    <scope>NUCLEOTIDE SEQUENCE [LARGE SCALE GENOMIC DNA]</scope>
    <source>
        <strain evidence="6">DS-1 / DSM 13023 / NCIMB 13966</strain>
    </source>
</reference>
<protein>
    <recommendedName>
        <fullName evidence="3">DNA gyrase inhibitor YacG</fullName>
    </recommendedName>
</protein>
<comment type="similarity">
    <text evidence="3">Belongs to the DNA gyrase inhibitor YacG family.</text>
</comment>
<sequence>MTGEGGNVVKLRAPRPCPICARKSVPEFHPFCSKHCADVDLNRWLKGGYAIPAVEPPDEWDEASQSRAGEDDAEH</sequence>
<evidence type="ECO:0000256" key="2">
    <source>
        <dbReference type="ARBA" id="ARBA00022833"/>
    </source>
</evidence>
<dbReference type="Pfam" id="PF03884">
    <property type="entry name" value="YacG"/>
    <property type="match status" value="1"/>
</dbReference>
<dbReference type="HAMAP" id="MF_00649">
    <property type="entry name" value="DNA_gyrase_inhibitor_YacG"/>
    <property type="match status" value="1"/>
</dbReference>
<feature type="region of interest" description="Disordered" evidence="4">
    <location>
        <begin position="52"/>
        <end position="75"/>
    </location>
</feature>
<name>A7HQG9_PARL1</name>
<dbReference type="OrthoDB" id="9809663at2"/>
<dbReference type="GO" id="GO:0006355">
    <property type="term" value="P:regulation of DNA-templated transcription"/>
    <property type="evidence" value="ECO:0007669"/>
    <property type="project" value="InterPro"/>
</dbReference>
<comment type="function">
    <text evidence="3">Inhibits all the catalytic activities of DNA gyrase by preventing its interaction with DNA. Acts by binding directly to the C-terminal domain of GyrB, which probably disrupts DNA binding by the gyrase.</text>
</comment>
<dbReference type="InterPro" id="IPR005584">
    <property type="entry name" value="DNA_gyrase_inhibitor_YacG"/>
</dbReference>
<dbReference type="EMBL" id="CP000774">
    <property type="protein sequence ID" value="ABS62152.1"/>
    <property type="molecule type" value="Genomic_DNA"/>
</dbReference>
<proteinExistence type="inferred from homology"/>
<dbReference type="RefSeq" id="WP_011995443.1">
    <property type="nucleotide sequence ID" value="NC_009719.1"/>
</dbReference>
<dbReference type="SUPFAM" id="SSF57716">
    <property type="entry name" value="Glucocorticoid receptor-like (DNA-binding domain)"/>
    <property type="match status" value="1"/>
</dbReference>
<feature type="binding site" evidence="3">
    <location>
        <position position="36"/>
    </location>
    <ligand>
        <name>Zn(2+)</name>
        <dbReference type="ChEBI" id="CHEBI:29105"/>
    </ligand>
</feature>
<dbReference type="PANTHER" id="PTHR36150">
    <property type="entry name" value="DNA GYRASE INHIBITOR YACG"/>
    <property type="match status" value="1"/>
</dbReference>
<keyword evidence="1 3" id="KW-0479">Metal-binding</keyword>
<organism evidence="5 6">
    <name type="scientific">Parvibaculum lavamentivorans (strain DS-1 / DSM 13023 / NCIMB 13966)</name>
    <dbReference type="NCBI Taxonomy" id="402881"/>
    <lineage>
        <taxon>Bacteria</taxon>
        <taxon>Pseudomonadati</taxon>
        <taxon>Pseudomonadota</taxon>
        <taxon>Alphaproteobacteria</taxon>
        <taxon>Hyphomicrobiales</taxon>
        <taxon>Parvibaculaceae</taxon>
        <taxon>Parvibaculum</taxon>
    </lineage>
</organism>
<keyword evidence="2 3" id="KW-0862">Zinc</keyword>
<gene>
    <name evidence="3" type="primary">yacG</name>
    <name evidence="5" type="ordered locus">Plav_0529</name>
</gene>
<dbReference type="InterPro" id="IPR013088">
    <property type="entry name" value="Znf_NHR/GATA"/>
</dbReference>
<dbReference type="eggNOG" id="COG3024">
    <property type="taxonomic scope" value="Bacteria"/>
</dbReference>
<feature type="binding site" evidence="3">
    <location>
        <position position="17"/>
    </location>
    <ligand>
        <name>Zn(2+)</name>
        <dbReference type="ChEBI" id="CHEBI:29105"/>
    </ligand>
</feature>
<dbReference type="Proteomes" id="UP000006377">
    <property type="component" value="Chromosome"/>
</dbReference>
<feature type="binding site" evidence="3">
    <location>
        <position position="20"/>
    </location>
    <ligand>
        <name>Zn(2+)</name>
        <dbReference type="ChEBI" id="CHEBI:29105"/>
    </ligand>
</feature>
<dbReference type="GO" id="GO:0008270">
    <property type="term" value="F:zinc ion binding"/>
    <property type="evidence" value="ECO:0007669"/>
    <property type="project" value="UniProtKB-UniRule"/>
</dbReference>
<evidence type="ECO:0000256" key="1">
    <source>
        <dbReference type="ARBA" id="ARBA00022723"/>
    </source>
</evidence>
<dbReference type="Gene3D" id="3.30.50.10">
    <property type="entry name" value="Erythroid Transcription Factor GATA-1, subunit A"/>
    <property type="match status" value="1"/>
</dbReference>
<dbReference type="GO" id="GO:0008657">
    <property type="term" value="F:DNA topoisomerase type II (double strand cut, ATP-hydrolyzing) inhibitor activity"/>
    <property type="evidence" value="ECO:0007669"/>
    <property type="project" value="UniProtKB-UniRule"/>
</dbReference>
<evidence type="ECO:0000256" key="3">
    <source>
        <dbReference type="HAMAP-Rule" id="MF_00649"/>
    </source>
</evidence>
<accession>A7HQG9</accession>
<dbReference type="AlphaFoldDB" id="A7HQG9"/>
<evidence type="ECO:0000256" key="4">
    <source>
        <dbReference type="SAM" id="MobiDB-lite"/>
    </source>
</evidence>
<keyword evidence="6" id="KW-1185">Reference proteome</keyword>
<evidence type="ECO:0000313" key="5">
    <source>
        <dbReference type="EMBL" id="ABS62152.1"/>
    </source>
</evidence>
<comment type="subunit">
    <text evidence="3">Interacts with GyrB.</text>
</comment>
<evidence type="ECO:0000313" key="6">
    <source>
        <dbReference type="Proteomes" id="UP000006377"/>
    </source>
</evidence>
<dbReference type="STRING" id="402881.Plav_0529"/>
<dbReference type="PANTHER" id="PTHR36150:SF1">
    <property type="entry name" value="DNA GYRASE INHIBITOR YACG"/>
    <property type="match status" value="1"/>
</dbReference>
<dbReference type="KEGG" id="pla:Plav_0529"/>
<feature type="binding site" evidence="3">
    <location>
        <position position="32"/>
    </location>
    <ligand>
        <name>Zn(2+)</name>
        <dbReference type="ChEBI" id="CHEBI:29105"/>
    </ligand>
</feature>
<dbReference type="HOGENOM" id="CLU_178280_2_2_5"/>
<comment type="cofactor">
    <cofactor evidence="3">
        <name>Zn(2+)</name>
        <dbReference type="ChEBI" id="CHEBI:29105"/>
    </cofactor>
    <text evidence="3">Binds 1 zinc ion.</text>
</comment>